<dbReference type="Pfam" id="PF14770">
    <property type="entry name" value="TMEM18"/>
    <property type="match status" value="1"/>
</dbReference>
<gene>
    <name evidence="2" type="ORF">TEOVI_000501200</name>
</gene>
<reference evidence="2" key="1">
    <citation type="submission" date="2016-09" db="EMBL/GenBank/DDBJ databases">
        <authorList>
            <person name="Hebert L."/>
            <person name="Moumen B."/>
        </authorList>
    </citation>
    <scope>NUCLEOTIDE SEQUENCE [LARGE SCALE GENOMIC DNA]</scope>
    <source>
        <strain evidence="2">OVI</strain>
    </source>
</reference>
<dbReference type="VEuPathDB" id="TriTrypDB:TEOVI_000501200"/>
<keyword evidence="3" id="KW-1185">Reference proteome</keyword>
<name>A0A1G4I604_TRYEQ</name>
<evidence type="ECO:0000313" key="2">
    <source>
        <dbReference type="EMBL" id="SCU67335.1"/>
    </source>
</evidence>
<organism evidence="2 3">
    <name type="scientific">Trypanosoma equiperdum</name>
    <dbReference type="NCBI Taxonomy" id="5694"/>
    <lineage>
        <taxon>Eukaryota</taxon>
        <taxon>Discoba</taxon>
        <taxon>Euglenozoa</taxon>
        <taxon>Kinetoplastea</taxon>
        <taxon>Metakinetoplastina</taxon>
        <taxon>Trypanosomatida</taxon>
        <taxon>Trypanosomatidae</taxon>
        <taxon>Trypanosoma</taxon>
    </lineage>
</organism>
<proteinExistence type="predicted"/>
<keyword evidence="1 2" id="KW-0812">Transmembrane</keyword>
<feature type="transmembrane region" description="Helical" evidence="1">
    <location>
        <begin position="60"/>
        <end position="80"/>
    </location>
</feature>
<sequence length="190" mass="21763">MDAFLESLKEAHEEVMNATGWGAFFSGEGQKWSMSPIGAFQQFRKEVAAFISAVNWWEPYFRYLALFHLTVAVTVVLTTWRASIDRIFVVTVLLLLVVWGSSYLNEWGSSHASQIFVEKGANYFDPSGLFIMVTLDMPLFLLVLWLQARAFLQLLRLMVVVKRNQIKREMEKFPCGRKGERPAASSKKKT</sequence>
<dbReference type="RefSeq" id="XP_067078664.1">
    <property type="nucleotide sequence ID" value="XM_067222563.1"/>
</dbReference>
<dbReference type="EMBL" id="CZPT02000727">
    <property type="protein sequence ID" value="SCU67335.1"/>
    <property type="molecule type" value="Genomic_DNA"/>
</dbReference>
<keyword evidence="1" id="KW-0472">Membrane</keyword>
<protein>
    <submittedName>
        <fullName evidence="2">Transmembrane protein 18, putative</fullName>
    </submittedName>
</protein>
<dbReference type="GeneID" id="92378952"/>
<keyword evidence="1" id="KW-1133">Transmembrane helix</keyword>
<dbReference type="AlphaFoldDB" id="A0A1G4I604"/>
<comment type="caution">
    <text evidence="2">The sequence shown here is derived from an EMBL/GenBank/DDBJ whole genome shotgun (WGS) entry which is preliminary data.</text>
</comment>
<accession>A0A1G4I604</accession>
<feature type="transmembrane region" description="Helical" evidence="1">
    <location>
        <begin position="87"/>
        <end position="104"/>
    </location>
</feature>
<dbReference type="Proteomes" id="UP000195570">
    <property type="component" value="Unassembled WGS sequence"/>
</dbReference>
<dbReference type="InterPro" id="IPR026721">
    <property type="entry name" value="TMEM18"/>
</dbReference>
<evidence type="ECO:0000256" key="1">
    <source>
        <dbReference type="SAM" id="Phobius"/>
    </source>
</evidence>
<feature type="transmembrane region" description="Helical" evidence="1">
    <location>
        <begin position="129"/>
        <end position="148"/>
    </location>
</feature>
<evidence type="ECO:0000313" key="3">
    <source>
        <dbReference type="Proteomes" id="UP000195570"/>
    </source>
</evidence>